<dbReference type="InterPro" id="IPR022637">
    <property type="entry name" value="DNA_polIII_beta_cen"/>
</dbReference>
<evidence type="ECO:0000256" key="6">
    <source>
        <dbReference type="ARBA" id="ARBA00022695"/>
    </source>
</evidence>
<evidence type="ECO:0000313" key="15">
    <source>
        <dbReference type="EMBL" id="MBM2418307.1"/>
    </source>
</evidence>
<evidence type="ECO:0000313" key="14">
    <source>
        <dbReference type="EMBL" id="MBM2413638.1"/>
    </source>
</evidence>
<evidence type="ECO:0000256" key="7">
    <source>
        <dbReference type="ARBA" id="ARBA00022705"/>
    </source>
</evidence>
<dbReference type="Proteomes" id="UP000755667">
    <property type="component" value="Unassembled WGS sequence"/>
</dbReference>
<dbReference type="AlphaFoldDB" id="A0A9Q2NZ68"/>
<dbReference type="GO" id="GO:0003887">
    <property type="term" value="F:DNA-directed DNA polymerase activity"/>
    <property type="evidence" value="ECO:0007669"/>
    <property type="project" value="UniProtKB-KW"/>
</dbReference>
<keyword evidence="8" id="KW-0239">DNA-directed DNA polymerase</keyword>
<feature type="domain" description="DNA polymerase III beta sliding clamp central" evidence="13">
    <location>
        <begin position="137"/>
        <end position="251"/>
    </location>
</feature>
<evidence type="ECO:0000259" key="12">
    <source>
        <dbReference type="Pfam" id="PF00712"/>
    </source>
</evidence>
<dbReference type="GO" id="GO:0009360">
    <property type="term" value="C:DNA polymerase III complex"/>
    <property type="evidence" value="ECO:0007669"/>
    <property type="project" value="InterPro"/>
</dbReference>
<evidence type="ECO:0000256" key="2">
    <source>
        <dbReference type="ARBA" id="ARBA00010752"/>
    </source>
</evidence>
<dbReference type="SUPFAM" id="SSF55979">
    <property type="entry name" value="DNA clamp"/>
    <property type="match status" value="3"/>
</dbReference>
<evidence type="ECO:0000259" key="13">
    <source>
        <dbReference type="Pfam" id="PF02767"/>
    </source>
</evidence>
<dbReference type="PANTHER" id="PTHR30478:SF0">
    <property type="entry name" value="BETA SLIDING CLAMP"/>
    <property type="match status" value="1"/>
</dbReference>
<keyword evidence="6" id="KW-0548">Nucleotidyltransferase</keyword>
<dbReference type="EMBL" id="JAFBXE010000010">
    <property type="protein sequence ID" value="MBM2413638.1"/>
    <property type="molecule type" value="Genomic_DNA"/>
</dbReference>
<gene>
    <name evidence="14" type="ORF">JQX41_15080</name>
    <name evidence="15" type="ORF">JQX48_15090</name>
</gene>
<sequence>MVEISIDVAPMRRALRLLGRAVEPRNTIPVLGYMKVDAFNSGMKISTTDLNMEITVSVEAQWTGAKKPFLVPYKAARSFFDAVPVDGMATMKYTAPDRLELACGQIELRIQLLCVAEDYPHMTSQNLNGTSISEPDLYRHLKSLRHCIEKENTRYYLNGVFVTTHPETGKMRTVSTDGHRLGIYDTDNVPPSGFTGIIPTPAVDVLLATLRPDGNALVMFEGNRETERPFLNVEIGDVRIKAKLIDGTFPDYTRDLPKLDQTACNRVNLTAGGILGPLRMALEIGGERSIATKINLPAAKAELRTFGQDCAISFPVEITSDAGSADHIGFNGRYLMDQARATPTFQIMFDHAGDPGLIRCEDPNAQYVLMPMRV</sequence>
<dbReference type="GO" id="GO:0003677">
    <property type="term" value="F:DNA binding"/>
    <property type="evidence" value="ECO:0007669"/>
    <property type="project" value="UniProtKB-KW"/>
</dbReference>
<dbReference type="Pfam" id="PF02767">
    <property type="entry name" value="DNA_pol3_beta_2"/>
    <property type="match status" value="1"/>
</dbReference>
<dbReference type="CDD" id="cd00140">
    <property type="entry name" value="beta_clamp"/>
    <property type="match status" value="1"/>
</dbReference>
<dbReference type="GO" id="GO:0006271">
    <property type="term" value="P:DNA strand elongation involved in DNA replication"/>
    <property type="evidence" value="ECO:0007669"/>
    <property type="project" value="TreeGrafter"/>
</dbReference>
<name>A0A9Q2NZ68_9RHOB</name>
<dbReference type="Proteomes" id="UP000809440">
    <property type="component" value="Unassembled WGS sequence"/>
</dbReference>
<evidence type="ECO:0000256" key="5">
    <source>
        <dbReference type="ARBA" id="ARBA00022679"/>
    </source>
</evidence>
<evidence type="ECO:0000256" key="9">
    <source>
        <dbReference type="ARBA" id="ARBA00023125"/>
    </source>
</evidence>
<keyword evidence="4" id="KW-0963">Cytoplasm</keyword>
<keyword evidence="17" id="KW-1185">Reference proteome</keyword>
<keyword evidence="5" id="KW-0808">Transferase</keyword>
<dbReference type="Gene3D" id="3.70.10.10">
    <property type="match status" value="1"/>
</dbReference>
<dbReference type="RefSeq" id="WP_138487929.1">
    <property type="nucleotide sequence ID" value="NZ_JAFBWU010000010.1"/>
</dbReference>
<reference evidence="14 17" key="1">
    <citation type="submission" date="2021-01" db="EMBL/GenBank/DDBJ databases">
        <title>Diatom-associated Roseobacters Show Island Model of Population Structure.</title>
        <authorList>
            <person name="Qu L."/>
            <person name="Feng X."/>
            <person name="Chen Y."/>
            <person name="Li L."/>
            <person name="Wang X."/>
            <person name="Hu Z."/>
            <person name="Wang H."/>
            <person name="Luo H."/>
        </authorList>
    </citation>
    <scope>NUCLEOTIDE SEQUENCE</scope>
    <source>
        <strain evidence="15 17">CC28-63</strain>
        <strain evidence="14">CC28-69</strain>
    </source>
</reference>
<dbReference type="GO" id="GO:0005737">
    <property type="term" value="C:cytoplasm"/>
    <property type="evidence" value="ECO:0007669"/>
    <property type="project" value="UniProtKB-SubCell"/>
</dbReference>
<evidence type="ECO:0000256" key="3">
    <source>
        <dbReference type="ARBA" id="ARBA00021035"/>
    </source>
</evidence>
<evidence type="ECO:0000256" key="4">
    <source>
        <dbReference type="ARBA" id="ARBA00022490"/>
    </source>
</evidence>
<comment type="caution">
    <text evidence="14">The sequence shown here is derived from an EMBL/GenBank/DDBJ whole genome shotgun (WGS) entry which is preliminary data.</text>
</comment>
<dbReference type="InterPro" id="IPR046938">
    <property type="entry name" value="DNA_clamp_sf"/>
</dbReference>
<dbReference type="InterPro" id="IPR022634">
    <property type="entry name" value="DNA_polIII_beta_N"/>
</dbReference>
<comment type="subcellular location">
    <subcellularLocation>
        <location evidence="1">Cytoplasm</location>
    </subcellularLocation>
</comment>
<comment type="similarity">
    <text evidence="2">Belongs to the beta sliding clamp family.</text>
</comment>
<evidence type="ECO:0000256" key="11">
    <source>
        <dbReference type="ARBA" id="ARBA00033276"/>
    </source>
</evidence>
<dbReference type="InterPro" id="IPR001001">
    <property type="entry name" value="DNA_polIII_beta"/>
</dbReference>
<organism evidence="14 16">
    <name type="scientific">Marivita cryptomonadis</name>
    <dbReference type="NCBI Taxonomy" id="505252"/>
    <lineage>
        <taxon>Bacteria</taxon>
        <taxon>Pseudomonadati</taxon>
        <taxon>Pseudomonadota</taxon>
        <taxon>Alphaproteobacteria</taxon>
        <taxon>Rhodobacterales</taxon>
        <taxon>Roseobacteraceae</taxon>
        <taxon>Marivita</taxon>
    </lineage>
</organism>
<dbReference type="SMART" id="SM00480">
    <property type="entry name" value="POL3Bc"/>
    <property type="match status" value="1"/>
</dbReference>
<evidence type="ECO:0000313" key="16">
    <source>
        <dbReference type="Proteomes" id="UP000755667"/>
    </source>
</evidence>
<proteinExistence type="inferred from homology"/>
<feature type="domain" description="DNA polymerase III beta sliding clamp N-terminal" evidence="12">
    <location>
        <begin position="12"/>
        <end position="122"/>
    </location>
</feature>
<dbReference type="PANTHER" id="PTHR30478">
    <property type="entry name" value="DNA POLYMERASE III SUBUNIT BETA"/>
    <property type="match status" value="1"/>
</dbReference>
<accession>A0A9Q2NZ68</accession>
<keyword evidence="9" id="KW-0238">DNA-binding</keyword>
<keyword evidence="7" id="KW-0235">DNA replication</keyword>
<evidence type="ECO:0000256" key="10">
    <source>
        <dbReference type="ARBA" id="ARBA00030988"/>
    </source>
</evidence>
<evidence type="ECO:0000256" key="8">
    <source>
        <dbReference type="ARBA" id="ARBA00022932"/>
    </source>
</evidence>
<dbReference type="Gene3D" id="3.10.150.10">
    <property type="entry name" value="DNA Polymerase III, subunit A, domain 2"/>
    <property type="match status" value="1"/>
</dbReference>
<protein>
    <recommendedName>
        <fullName evidence="3">Beta sliding clamp</fullName>
    </recommendedName>
    <alternativeName>
        <fullName evidence="11">Beta-clamp processivity factor</fullName>
    </alternativeName>
    <alternativeName>
        <fullName evidence="10">DNA polymerase III beta sliding clamp subunit</fullName>
    </alternativeName>
</protein>
<dbReference type="EMBL" id="JAFBXF010000010">
    <property type="protein sequence ID" value="MBM2418307.1"/>
    <property type="molecule type" value="Genomic_DNA"/>
</dbReference>
<evidence type="ECO:0000256" key="1">
    <source>
        <dbReference type="ARBA" id="ARBA00004496"/>
    </source>
</evidence>
<evidence type="ECO:0000313" key="17">
    <source>
        <dbReference type="Proteomes" id="UP000809440"/>
    </source>
</evidence>
<dbReference type="Pfam" id="PF00712">
    <property type="entry name" value="DNA_pol3_beta"/>
    <property type="match status" value="1"/>
</dbReference>
<dbReference type="GO" id="GO:0008408">
    <property type="term" value="F:3'-5' exonuclease activity"/>
    <property type="evidence" value="ECO:0007669"/>
    <property type="project" value="InterPro"/>
</dbReference>